<dbReference type="Gene3D" id="3.40.50.2000">
    <property type="entry name" value="Glycogen Phosphorylase B"/>
    <property type="match status" value="2"/>
</dbReference>
<gene>
    <name evidence="3" type="ORF">JFL75_16500</name>
</gene>
<dbReference type="InterPro" id="IPR001296">
    <property type="entry name" value="Glyco_trans_1"/>
</dbReference>
<proteinExistence type="predicted"/>
<sequence>MNILIITKTFPAELETFTVNHVLGMAYRGHAVTVIAEKPGIKKFYVSPSVADKITVKFFSAKRRTFAVLYTIFSSLFFLFFHPIHFTKVLRQIGLHKNYNVLQAFMAARLVSKSSFDITHAEFGPLGNIAIALKTCGVRTGPLCVSFRGADISSYLNRKPFTYKLILEEGDVFLPICDSFIQRLRLIGFPEKKIITVHSAINLSLFTFRTLRKKNSAVIKLISAGRFLPTKEFSQAIEAAAALKKNGVPVTLELIGDGPEKEYFKAKAMNLGIREEVIFPGWISQDEIGRHLMDADIFIGVSNTSSSGDMEEIPNIMKEAMAVGLPVIAYNHSGLDELIRHGETGYLISENNISCMVEIIMNIINSDAMVSGIVSNARTLIEEEYASISQSKRMEQIYVTLISKYEKKRNCFAAKEYFPGNKTIYLES</sequence>
<keyword evidence="4" id="KW-1185">Reference proteome</keyword>
<dbReference type="PANTHER" id="PTHR45947">
    <property type="entry name" value="SULFOQUINOVOSYL TRANSFERASE SQD2"/>
    <property type="match status" value="1"/>
</dbReference>
<dbReference type="SUPFAM" id="SSF53756">
    <property type="entry name" value="UDP-Glycosyltransferase/glycogen phosphorylase"/>
    <property type="match status" value="1"/>
</dbReference>
<keyword evidence="1" id="KW-0472">Membrane</keyword>
<evidence type="ECO:0000313" key="4">
    <source>
        <dbReference type="Proteomes" id="UP000595917"/>
    </source>
</evidence>
<reference evidence="3" key="1">
    <citation type="submission" date="2021-01" db="EMBL/GenBank/DDBJ databases">
        <title>Description of Breznakiella homolactica.</title>
        <authorList>
            <person name="Song Y."/>
            <person name="Brune A."/>
        </authorList>
    </citation>
    <scope>NUCLEOTIDE SEQUENCE</scope>
    <source>
        <strain evidence="3">RmG30</strain>
    </source>
</reference>
<dbReference type="EMBL" id="CP067089">
    <property type="protein sequence ID" value="QQO08516.1"/>
    <property type="molecule type" value="Genomic_DNA"/>
</dbReference>
<dbReference type="PANTHER" id="PTHR45947:SF14">
    <property type="entry name" value="SLL1723 PROTEIN"/>
    <property type="match status" value="1"/>
</dbReference>
<organism evidence="3 4">
    <name type="scientific">Breznakiella homolactica</name>
    <dbReference type="NCBI Taxonomy" id="2798577"/>
    <lineage>
        <taxon>Bacteria</taxon>
        <taxon>Pseudomonadati</taxon>
        <taxon>Spirochaetota</taxon>
        <taxon>Spirochaetia</taxon>
        <taxon>Spirochaetales</taxon>
        <taxon>Breznakiellaceae</taxon>
        <taxon>Breznakiella</taxon>
    </lineage>
</organism>
<keyword evidence="1" id="KW-1133">Transmembrane helix</keyword>
<dbReference type="Pfam" id="PF00534">
    <property type="entry name" value="Glycos_transf_1"/>
    <property type="match status" value="1"/>
</dbReference>
<feature type="transmembrane region" description="Helical" evidence="1">
    <location>
        <begin position="67"/>
        <end position="86"/>
    </location>
</feature>
<dbReference type="InterPro" id="IPR050194">
    <property type="entry name" value="Glycosyltransferase_grp1"/>
</dbReference>
<evidence type="ECO:0000256" key="1">
    <source>
        <dbReference type="SAM" id="Phobius"/>
    </source>
</evidence>
<dbReference type="RefSeq" id="WP_215625822.1">
    <property type="nucleotide sequence ID" value="NZ_CP067089.2"/>
</dbReference>
<dbReference type="GO" id="GO:0016757">
    <property type="term" value="F:glycosyltransferase activity"/>
    <property type="evidence" value="ECO:0007669"/>
    <property type="project" value="InterPro"/>
</dbReference>
<accession>A0A7T7XLI9</accession>
<dbReference type="KEGG" id="bhc:JFL75_16500"/>
<feature type="domain" description="Glycosyl transferase family 1" evidence="2">
    <location>
        <begin position="216"/>
        <end position="378"/>
    </location>
</feature>
<evidence type="ECO:0000313" key="3">
    <source>
        <dbReference type="EMBL" id="QQO08516.1"/>
    </source>
</evidence>
<protein>
    <submittedName>
        <fullName evidence="3">Glycosyltransferase</fullName>
    </submittedName>
</protein>
<keyword evidence="1" id="KW-0812">Transmembrane</keyword>
<evidence type="ECO:0000259" key="2">
    <source>
        <dbReference type="Pfam" id="PF00534"/>
    </source>
</evidence>
<dbReference type="AlphaFoldDB" id="A0A7T7XLI9"/>
<name>A0A7T7XLI9_9SPIR</name>
<dbReference type="Proteomes" id="UP000595917">
    <property type="component" value="Chromosome"/>
</dbReference>